<organism evidence="1 2">
    <name type="scientific">Entomophthora muscae</name>
    <dbReference type="NCBI Taxonomy" id="34485"/>
    <lineage>
        <taxon>Eukaryota</taxon>
        <taxon>Fungi</taxon>
        <taxon>Fungi incertae sedis</taxon>
        <taxon>Zoopagomycota</taxon>
        <taxon>Entomophthoromycotina</taxon>
        <taxon>Entomophthoromycetes</taxon>
        <taxon>Entomophthorales</taxon>
        <taxon>Entomophthoraceae</taxon>
        <taxon>Entomophthora</taxon>
    </lineage>
</organism>
<sequence>MAASKRIQKSKDSSKSEPENKKAKKIVESEGEEISEKEDSDEEYKESNSDVPSHEPSDDEDQHGLVKNDAGEYFMDLPGKTTKRLTVRSFKGKSYVDFREFYEKDGKHLPGKKGISLSAEQWEAVKKSIEDVDKCIKLL</sequence>
<evidence type="ECO:0000313" key="2">
    <source>
        <dbReference type="Proteomes" id="UP001165960"/>
    </source>
</evidence>
<reference evidence="1" key="1">
    <citation type="submission" date="2022-04" db="EMBL/GenBank/DDBJ databases">
        <title>Genome of the entomopathogenic fungus Entomophthora muscae.</title>
        <authorList>
            <person name="Elya C."/>
            <person name="Lovett B.R."/>
            <person name="Lee E."/>
            <person name="Macias A.M."/>
            <person name="Hajek A.E."/>
            <person name="De Bivort B.L."/>
            <person name="Kasson M.T."/>
            <person name="De Fine Licht H.H."/>
            <person name="Stajich J.E."/>
        </authorList>
    </citation>
    <scope>NUCLEOTIDE SEQUENCE</scope>
    <source>
        <strain evidence="1">Berkeley</strain>
    </source>
</reference>
<dbReference type="Proteomes" id="UP001165960">
    <property type="component" value="Unassembled WGS sequence"/>
</dbReference>
<keyword evidence="2" id="KW-1185">Reference proteome</keyword>
<comment type="caution">
    <text evidence="1">The sequence shown here is derived from an EMBL/GenBank/DDBJ whole genome shotgun (WGS) entry which is preliminary data.</text>
</comment>
<gene>
    <name evidence="1" type="ORF">DSO57_1000296</name>
</gene>
<accession>A0ACC2SYB7</accession>
<proteinExistence type="predicted"/>
<protein>
    <submittedName>
        <fullName evidence="1">Uncharacterized protein</fullName>
    </submittedName>
</protein>
<evidence type="ECO:0000313" key="1">
    <source>
        <dbReference type="EMBL" id="KAJ9067388.1"/>
    </source>
</evidence>
<name>A0ACC2SYB7_9FUNG</name>
<dbReference type="EMBL" id="QTSX02004261">
    <property type="protein sequence ID" value="KAJ9067388.1"/>
    <property type="molecule type" value="Genomic_DNA"/>
</dbReference>